<sequence length="285" mass="32039">MSCYRCGSLSHIANSTHCPAIGKECNKCGRSGHFARVCKDIKSADNNDRKKISYVQDEKEKGVVLSVKDDVLDSTKNIVKQPKCTIVVEGRELELMADSGSPWTIITYDYFLEKFKSLWDISSLKSSDIVAEGFDGTAINILGYVETSVWFKERIAVIKEMPHTPNRGESRDLDVVSVVSEFVADEFRSLEEKEWFEKDQEDSVLQQKFFEPIGADVCGNGDSDAVDEERSIVVTDGVVCNRDWENSGSNGRSCMNDEIEDDSIASRVKSDVRNRQRSSRLVDYV</sequence>
<keyword evidence="1" id="KW-0862">Zinc</keyword>
<dbReference type="Proteomes" id="UP001066276">
    <property type="component" value="Chromosome 7"/>
</dbReference>
<organism evidence="3 4">
    <name type="scientific">Pleurodeles waltl</name>
    <name type="common">Iberian ribbed newt</name>
    <dbReference type="NCBI Taxonomy" id="8319"/>
    <lineage>
        <taxon>Eukaryota</taxon>
        <taxon>Metazoa</taxon>
        <taxon>Chordata</taxon>
        <taxon>Craniata</taxon>
        <taxon>Vertebrata</taxon>
        <taxon>Euteleostomi</taxon>
        <taxon>Amphibia</taxon>
        <taxon>Batrachia</taxon>
        <taxon>Caudata</taxon>
        <taxon>Salamandroidea</taxon>
        <taxon>Salamandridae</taxon>
        <taxon>Pleurodelinae</taxon>
        <taxon>Pleurodeles</taxon>
    </lineage>
</organism>
<dbReference type="GO" id="GO:0003676">
    <property type="term" value="F:nucleic acid binding"/>
    <property type="evidence" value="ECO:0007669"/>
    <property type="project" value="InterPro"/>
</dbReference>
<evidence type="ECO:0000259" key="2">
    <source>
        <dbReference type="PROSITE" id="PS50158"/>
    </source>
</evidence>
<dbReference type="GO" id="GO:0006508">
    <property type="term" value="P:proteolysis"/>
    <property type="evidence" value="ECO:0007669"/>
    <property type="project" value="InterPro"/>
</dbReference>
<gene>
    <name evidence="3" type="ORF">NDU88_011275</name>
</gene>
<accession>A0AAV7PYD0</accession>
<dbReference type="SMART" id="SM00343">
    <property type="entry name" value="ZnF_C2HC"/>
    <property type="match status" value="2"/>
</dbReference>
<dbReference type="Pfam" id="PF00098">
    <property type="entry name" value="zf-CCHC"/>
    <property type="match status" value="1"/>
</dbReference>
<proteinExistence type="predicted"/>
<dbReference type="InterPro" id="IPR036875">
    <property type="entry name" value="Znf_CCHC_sf"/>
</dbReference>
<dbReference type="Gene3D" id="4.10.60.10">
    <property type="entry name" value="Zinc finger, CCHC-type"/>
    <property type="match status" value="1"/>
</dbReference>
<evidence type="ECO:0000313" key="3">
    <source>
        <dbReference type="EMBL" id="KAJ1132974.1"/>
    </source>
</evidence>
<dbReference type="GO" id="GO:0008270">
    <property type="term" value="F:zinc ion binding"/>
    <property type="evidence" value="ECO:0007669"/>
    <property type="project" value="UniProtKB-KW"/>
</dbReference>
<keyword evidence="4" id="KW-1185">Reference proteome</keyword>
<dbReference type="InterPro" id="IPR001878">
    <property type="entry name" value="Znf_CCHC"/>
</dbReference>
<dbReference type="EMBL" id="JANPWB010000011">
    <property type="protein sequence ID" value="KAJ1132974.1"/>
    <property type="molecule type" value="Genomic_DNA"/>
</dbReference>
<comment type="caution">
    <text evidence="3">The sequence shown here is derived from an EMBL/GenBank/DDBJ whole genome shotgun (WGS) entry which is preliminary data.</text>
</comment>
<feature type="domain" description="CCHC-type" evidence="2">
    <location>
        <begin position="25"/>
        <end position="40"/>
    </location>
</feature>
<dbReference type="PROSITE" id="PS00141">
    <property type="entry name" value="ASP_PROTEASE"/>
    <property type="match status" value="1"/>
</dbReference>
<dbReference type="PROSITE" id="PS50158">
    <property type="entry name" value="ZF_CCHC"/>
    <property type="match status" value="1"/>
</dbReference>
<dbReference type="GO" id="GO:0004190">
    <property type="term" value="F:aspartic-type endopeptidase activity"/>
    <property type="evidence" value="ECO:0007669"/>
    <property type="project" value="InterPro"/>
</dbReference>
<keyword evidence="1" id="KW-0863">Zinc-finger</keyword>
<protein>
    <recommendedName>
        <fullName evidence="2">CCHC-type domain-containing protein</fullName>
    </recommendedName>
</protein>
<reference evidence="3" key="1">
    <citation type="journal article" date="2022" name="bioRxiv">
        <title>Sequencing and chromosome-scale assembly of the giantPleurodeles waltlgenome.</title>
        <authorList>
            <person name="Brown T."/>
            <person name="Elewa A."/>
            <person name="Iarovenko S."/>
            <person name="Subramanian E."/>
            <person name="Araus A.J."/>
            <person name="Petzold A."/>
            <person name="Susuki M."/>
            <person name="Suzuki K.-i.T."/>
            <person name="Hayashi T."/>
            <person name="Toyoda A."/>
            <person name="Oliveira C."/>
            <person name="Osipova E."/>
            <person name="Leigh N.D."/>
            <person name="Simon A."/>
            <person name="Yun M.H."/>
        </authorList>
    </citation>
    <scope>NUCLEOTIDE SEQUENCE</scope>
    <source>
        <strain evidence="3">20211129_DDA</strain>
        <tissue evidence="3">Liver</tissue>
    </source>
</reference>
<evidence type="ECO:0000313" key="4">
    <source>
        <dbReference type="Proteomes" id="UP001066276"/>
    </source>
</evidence>
<name>A0AAV7PYD0_PLEWA</name>
<dbReference type="InterPro" id="IPR001969">
    <property type="entry name" value="Aspartic_peptidase_AS"/>
</dbReference>
<dbReference type="AlphaFoldDB" id="A0AAV7PYD0"/>
<keyword evidence="1" id="KW-0479">Metal-binding</keyword>
<dbReference type="SUPFAM" id="SSF57756">
    <property type="entry name" value="Retrovirus zinc finger-like domains"/>
    <property type="match status" value="1"/>
</dbReference>
<evidence type="ECO:0000256" key="1">
    <source>
        <dbReference type="PROSITE-ProRule" id="PRU00047"/>
    </source>
</evidence>